<keyword evidence="2" id="KW-1185">Reference proteome</keyword>
<reference evidence="1" key="1">
    <citation type="journal article" date="2023" name="G3 (Bethesda)">
        <title>Whole genome assemblies of Zophobas morio and Tenebrio molitor.</title>
        <authorList>
            <person name="Kaur S."/>
            <person name="Stinson S.A."/>
            <person name="diCenzo G.C."/>
        </authorList>
    </citation>
    <scope>NUCLEOTIDE SEQUENCE</scope>
    <source>
        <strain evidence="1">QUZm001</strain>
    </source>
</reference>
<accession>A0AA38M5C9</accession>
<evidence type="ECO:0000313" key="1">
    <source>
        <dbReference type="EMBL" id="KAJ3642952.1"/>
    </source>
</evidence>
<dbReference type="AlphaFoldDB" id="A0AA38M5C9"/>
<comment type="caution">
    <text evidence="1">The sequence shown here is derived from an EMBL/GenBank/DDBJ whole genome shotgun (WGS) entry which is preliminary data.</text>
</comment>
<dbReference type="EMBL" id="JALNTZ010000008">
    <property type="protein sequence ID" value="KAJ3642952.1"/>
    <property type="molecule type" value="Genomic_DNA"/>
</dbReference>
<name>A0AA38M5C9_9CUCU</name>
<protein>
    <submittedName>
        <fullName evidence="1">Uncharacterized protein</fullName>
    </submittedName>
</protein>
<dbReference type="Proteomes" id="UP001168821">
    <property type="component" value="Unassembled WGS sequence"/>
</dbReference>
<evidence type="ECO:0000313" key="2">
    <source>
        <dbReference type="Proteomes" id="UP001168821"/>
    </source>
</evidence>
<proteinExistence type="predicted"/>
<organism evidence="1 2">
    <name type="scientific">Zophobas morio</name>
    <dbReference type="NCBI Taxonomy" id="2755281"/>
    <lineage>
        <taxon>Eukaryota</taxon>
        <taxon>Metazoa</taxon>
        <taxon>Ecdysozoa</taxon>
        <taxon>Arthropoda</taxon>
        <taxon>Hexapoda</taxon>
        <taxon>Insecta</taxon>
        <taxon>Pterygota</taxon>
        <taxon>Neoptera</taxon>
        <taxon>Endopterygota</taxon>
        <taxon>Coleoptera</taxon>
        <taxon>Polyphaga</taxon>
        <taxon>Cucujiformia</taxon>
        <taxon>Tenebrionidae</taxon>
        <taxon>Zophobas</taxon>
    </lineage>
</organism>
<sequence>MRKSEGYIISSTDSTDVNCFDSSQLHQKTVSTLEMETVQALLHLQNSQKKDKNIQVTSGDLVAPFISTLKSDNDLNTMAGIPSFLLFNAIVANYHIQKARDEDFKQLVFLKTPSKPIGSIVTFSGSHQARNVLALPHSVNLNGINAQTAQNILLALLCIACLNADGREEISKEKISQGFRSGDCTGQWGGANFPFQHCGKILVQINNIYASCMAGDLVLDVKDLLQMPHPSSPRKYLLS</sequence>
<gene>
    <name evidence="1" type="ORF">Zmor_025697</name>
</gene>